<dbReference type="InterPro" id="IPR036514">
    <property type="entry name" value="SGNH_hydro_sf"/>
</dbReference>
<feature type="signal peptide" evidence="1">
    <location>
        <begin position="1"/>
        <end position="39"/>
    </location>
</feature>
<organism evidence="3 4">
    <name type="scientific">Corynebacterium xerosis</name>
    <dbReference type="NCBI Taxonomy" id="1725"/>
    <lineage>
        <taxon>Bacteria</taxon>
        <taxon>Bacillati</taxon>
        <taxon>Actinomycetota</taxon>
        <taxon>Actinomycetes</taxon>
        <taxon>Mycobacteriales</taxon>
        <taxon>Corynebacteriaceae</taxon>
        <taxon>Corynebacterium</taxon>
    </lineage>
</organism>
<gene>
    <name evidence="3" type="ORF">HF852_10115</name>
</gene>
<evidence type="ECO:0000313" key="3">
    <source>
        <dbReference type="EMBL" id="NMF09945.1"/>
    </source>
</evidence>
<keyword evidence="1" id="KW-0732">Signal</keyword>
<dbReference type="Pfam" id="PF13472">
    <property type="entry name" value="Lipase_GDSL_2"/>
    <property type="match status" value="1"/>
</dbReference>
<dbReference type="InterPro" id="IPR013830">
    <property type="entry name" value="SGNH_hydro"/>
</dbReference>
<reference evidence="3 4" key="1">
    <citation type="submission" date="2020-04" db="EMBL/GenBank/DDBJ databases">
        <authorList>
            <person name="Hitch T.C.A."/>
            <person name="Wylensek D."/>
            <person name="Clavel T."/>
        </authorList>
    </citation>
    <scope>NUCLEOTIDE SEQUENCE [LARGE SCALE GENOMIC DNA]</scope>
    <source>
        <strain evidence="3 4">BL-383-APC-2I</strain>
    </source>
</reference>
<comment type="caution">
    <text evidence="3">The sequence shown here is derived from an EMBL/GenBank/DDBJ whole genome shotgun (WGS) entry which is preliminary data.</text>
</comment>
<dbReference type="Gene3D" id="3.40.50.1110">
    <property type="entry name" value="SGNH hydrolase"/>
    <property type="match status" value="2"/>
</dbReference>
<evidence type="ECO:0000313" key="4">
    <source>
        <dbReference type="Proteomes" id="UP000589552"/>
    </source>
</evidence>
<dbReference type="EMBL" id="JABAGA010000006">
    <property type="protein sequence ID" value="NMF09945.1"/>
    <property type="molecule type" value="Genomic_DNA"/>
</dbReference>
<dbReference type="RefSeq" id="WP_168938156.1">
    <property type="nucleotide sequence ID" value="NZ_JABAGA010000006.1"/>
</dbReference>
<dbReference type="Proteomes" id="UP000589552">
    <property type="component" value="Unassembled WGS sequence"/>
</dbReference>
<sequence>MRVFTATAAGKSTAAKTTAALAGLAALAATVLPASPAAAVPAAESAEPGNIVMFGDSIVANPPELSNFGGIRLLSAGNDTCNRGEHRLATELTATTGRVIDDHSCPGATATDSDFRKHFGEQIDRAIAAGNLNESTTHVTMLFGFNDSYKHVAPISSEAFGRDVGQRIDDIRAHAPNARLMILTYPTLTDESGNACFIHANALAPFGEAGKLRTPLPALVFAEDSIHTAQRETAESKGAEFVDIREATRGHGLCAPDPERYVSGYIDDQQEYYTASHLTHTGVREVAKIIAERF</sequence>
<evidence type="ECO:0000259" key="2">
    <source>
        <dbReference type="Pfam" id="PF13472"/>
    </source>
</evidence>
<protein>
    <recommendedName>
        <fullName evidence="2">SGNH hydrolase-type esterase domain-containing protein</fullName>
    </recommendedName>
</protein>
<feature type="domain" description="SGNH hydrolase-type esterase" evidence="2">
    <location>
        <begin position="54"/>
        <end position="282"/>
    </location>
</feature>
<proteinExistence type="predicted"/>
<accession>A0A7X9SXM4</accession>
<dbReference type="SUPFAM" id="SSF52266">
    <property type="entry name" value="SGNH hydrolase"/>
    <property type="match status" value="1"/>
</dbReference>
<evidence type="ECO:0000256" key="1">
    <source>
        <dbReference type="SAM" id="SignalP"/>
    </source>
</evidence>
<feature type="chain" id="PRO_5030743862" description="SGNH hydrolase-type esterase domain-containing protein" evidence="1">
    <location>
        <begin position="40"/>
        <end position="294"/>
    </location>
</feature>
<dbReference type="AlphaFoldDB" id="A0A7X9SXM4"/>
<name>A0A7X9SXM4_9CORY</name>